<evidence type="ECO:0000256" key="4">
    <source>
        <dbReference type="ARBA" id="ARBA00022705"/>
    </source>
</evidence>
<evidence type="ECO:0000313" key="20">
    <source>
        <dbReference type="EMBL" id="QGM27334.1"/>
    </source>
</evidence>
<evidence type="ECO:0000256" key="17">
    <source>
        <dbReference type="RuleBase" id="RU003476"/>
    </source>
</evidence>
<gene>
    <name evidence="20" type="ORF">GJD93_06425</name>
    <name evidence="19" type="ORF">HX110_01225</name>
</gene>
<dbReference type="InterPro" id="IPR047127">
    <property type="entry name" value="MutT-like"/>
</dbReference>
<dbReference type="CDD" id="cd03425">
    <property type="entry name" value="NUDIX_MutT_NudA_like"/>
    <property type="match status" value="1"/>
</dbReference>
<dbReference type="EMBL" id="JACANG010000002">
    <property type="protein sequence ID" value="MDM1717786.1"/>
    <property type="molecule type" value="Genomic_DNA"/>
</dbReference>
<reference evidence="19" key="4">
    <citation type="journal article" date="2022" name="Sci. Total Environ.">
        <title>Prevalence, transmission, and molecular epidemiology of tet(X)-positive bacteria among humans, animals, and environmental niches in China: An epidemiological, and genomic-based study.</title>
        <authorList>
            <person name="Dong N."/>
            <person name="Zeng Y."/>
            <person name="Cai C."/>
            <person name="Sun C."/>
            <person name="Lu J."/>
            <person name="Liu C."/>
            <person name="Zhou H."/>
            <person name="Sun Q."/>
            <person name="Shu L."/>
            <person name="Wang H."/>
            <person name="Wang Y."/>
            <person name="Wang S."/>
            <person name="Wu C."/>
            <person name="Chan E.W."/>
            <person name="Chen G."/>
            <person name="Shen Z."/>
            <person name="Chen S."/>
            <person name="Zhang R."/>
        </authorList>
    </citation>
    <scope>NUCLEOTIDE SEQUENCE</scope>
    <source>
        <strain evidence="19">DF49-4</strain>
    </source>
</reference>
<evidence type="ECO:0000313" key="21">
    <source>
        <dbReference type="Proteomes" id="UP000405075"/>
    </source>
</evidence>
<dbReference type="InterPro" id="IPR013785">
    <property type="entry name" value="Aldolase_TIM"/>
</dbReference>
<keyword evidence="3" id="KW-0515">Mutator protein</keyword>
<sequence length="299" mass="33822">MSKPNIHVAIALLFHQNKVLVGWREAKQHQGNKHEFPGGKVEAGETPVDACRREVFEEVGVGIQHWHAFDIICHEYDDVIVNLHIFQAAVPAALLKDIQVPWTWFSRPQLLELNFPQANRAIVQRLVWQQAIKVSEDLKHLANLPKQKLLYWRVEPNAACKVELSEYCIEQLGQVIVNLELWKQLNTIQQHAIAAIHLKQSQLMQLQKGDLKVGQRYIAACHDIVSAQHAQQIGCEAILLSPVLVTTTHHDATPLGWEKFQQIAEFVDIPVFALGGLTQDDLTTAEQHHAYGIAGVRFI</sequence>
<keyword evidence="8" id="KW-0460">Magnesium</keyword>
<evidence type="ECO:0000313" key="22">
    <source>
        <dbReference type="Proteomes" id="UP001174419"/>
    </source>
</evidence>
<dbReference type="Gene3D" id="3.20.20.70">
    <property type="entry name" value="Aldolase class I"/>
    <property type="match status" value="1"/>
</dbReference>
<proteinExistence type="inferred from homology"/>
<dbReference type="Pfam" id="PF02581">
    <property type="entry name" value="TMP-TENI"/>
    <property type="match status" value="1"/>
</dbReference>
<dbReference type="InterPro" id="IPR022998">
    <property type="entry name" value="ThiamineP_synth_TenI"/>
</dbReference>
<feature type="domain" description="Nudix hydrolase" evidence="18">
    <location>
        <begin position="4"/>
        <end position="131"/>
    </location>
</feature>
<dbReference type="GO" id="GO:0035539">
    <property type="term" value="F:8-oxo-7,8-dihydrodeoxyguanosine triphosphate pyrophosphatase activity"/>
    <property type="evidence" value="ECO:0007669"/>
    <property type="project" value="UniProtKB-EC"/>
</dbReference>
<evidence type="ECO:0000256" key="3">
    <source>
        <dbReference type="ARBA" id="ARBA00022457"/>
    </source>
</evidence>
<reference evidence="21" key="1">
    <citation type="submission" date="2019-11" db="EMBL/GenBank/DDBJ databases">
        <title>Escherichia coli 1916D6.</title>
        <authorList>
            <person name="Yao H."/>
            <person name="Du X."/>
            <person name="Yu R."/>
            <person name="Li A."/>
        </authorList>
    </citation>
    <scope>NUCLEOTIDE SEQUENCE [LARGE SCALE GENOMIC DNA]</scope>
    <source>
        <strain evidence="21">19110F47</strain>
    </source>
</reference>
<evidence type="ECO:0000256" key="13">
    <source>
        <dbReference type="ARBA" id="ARBA00040794"/>
    </source>
</evidence>
<evidence type="ECO:0000256" key="5">
    <source>
        <dbReference type="ARBA" id="ARBA00022723"/>
    </source>
</evidence>
<dbReference type="PANTHER" id="PTHR47707:SF1">
    <property type="entry name" value="NUDIX HYDROLASE FAMILY PROTEIN"/>
    <property type="match status" value="1"/>
</dbReference>
<evidence type="ECO:0000256" key="9">
    <source>
        <dbReference type="ARBA" id="ARBA00023204"/>
    </source>
</evidence>
<keyword evidence="7 17" id="KW-0378">Hydrolase</keyword>
<name>A0AAP4HBZ4_9GAMM</name>
<dbReference type="Proteomes" id="UP000405075">
    <property type="component" value="Chromosome"/>
</dbReference>
<dbReference type="PRINTS" id="PR00502">
    <property type="entry name" value="NUDIXFAMILY"/>
</dbReference>
<organism evidence="19 22">
    <name type="scientific">Acinetobacter towneri</name>
    <dbReference type="NCBI Taxonomy" id="202956"/>
    <lineage>
        <taxon>Bacteria</taxon>
        <taxon>Pseudomonadati</taxon>
        <taxon>Pseudomonadota</taxon>
        <taxon>Gammaproteobacteria</taxon>
        <taxon>Moraxellales</taxon>
        <taxon>Moraxellaceae</taxon>
        <taxon>Acinetobacter</taxon>
    </lineage>
</organism>
<dbReference type="InterPro" id="IPR020476">
    <property type="entry name" value="Nudix_hydrolase"/>
</dbReference>
<dbReference type="GO" id="GO:0008413">
    <property type="term" value="F:8-oxo-7,8-dihydroguanosine triphosphate pyrophosphatase activity"/>
    <property type="evidence" value="ECO:0007669"/>
    <property type="project" value="TreeGrafter"/>
</dbReference>
<keyword evidence="6" id="KW-0227">DNA damage</keyword>
<evidence type="ECO:0000313" key="19">
    <source>
        <dbReference type="EMBL" id="MDM1717786.1"/>
    </source>
</evidence>
<evidence type="ECO:0000256" key="7">
    <source>
        <dbReference type="ARBA" id="ARBA00022801"/>
    </source>
</evidence>
<dbReference type="InterPro" id="IPR036206">
    <property type="entry name" value="ThiamineP_synth_sf"/>
</dbReference>
<dbReference type="Gene3D" id="3.90.79.10">
    <property type="entry name" value="Nucleoside Triphosphate Pyrophosphohydrolase"/>
    <property type="match status" value="1"/>
</dbReference>
<protein>
    <recommendedName>
        <fullName evidence="13">8-oxo-dGTP diphosphatase</fullName>
        <ecNumber evidence="12">3.6.1.55</ecNumber>
    </recommendedName>
    <alternativeName>
        <fullName evidence="16">7,8-dihydro-8-oxoguanine-triphosphatase</fullName>
    </alternativeName>
    <alternativeName>
        <fullName evidence="15">Mutator protein MutT</fullName>
    </alternativeName>
    <alternativeName>
        <fullName evidence="14">dGTP pyrophosphohydrolase</fullName>
    </alternativeName>
</protein>
<evidence type="ECO:0000256" key="12">
    <source>
        <dbReference type="ARBA" id="ARBA00038905"/>
    </source>
</evidence>
<accession>A0AAP4HBZ4</accession>
<dbReference type="EC" id="3.6.1.55" evidence="12"/>
<evidence type="ECO:0000256" key="2">
    <source>
        <dbReference type="ARBA" id="ARBA00005582"/>
    </source>
</evidence>
<evidence type="ECO:0000256" key="11">
    <source>
        <dbReference type="ARBA" id="ARBA00036904"/>
    </source>
</evidence>
<comment type="similarity">
    <text evidence="2 17">Belongs to the Nudix hydrolase family.</text>
</comment>
<reference evidence="20" key="2">
    <citation type="submission" date="2019-11" db="EMBL/GenBank/DDBJ databases">
        <authorList>
            <person name="Yao H."/>
            <person name="Du X."/>
            <person name="Yu R."/>
            <person name="Li A."/>
        </authorList>
    </citation>
    <scope>NUCLEOTIDE SEQUENCE</scope>
    <source>
        <strain evidence="20">19110F47</strain>
    </source>
</reference>
<dbReference type="CDD" id="cd00564">
    <property type="entry name" value="TMP_TenI"/>
    <property type="match status" value="1"/>
</dbReference>
<evidence type="ECO:0000256" key="15">
    <source>
        <dbReference type="ARBA" id="ARBA00041979"/>
    </source>
</evidence>
<keyword evidence="4" id="KW-0235">DNA replication</keyword>
<reference evidence="19" key="3">
    <citation type="submission" date="2020-06" db="EMBL/GenBank/DDBJ databases">
        <authorList>
            <person name="Dong N."/>
        </authorList>
    </citation>
    <scope>NUCLEOTIDE SEQUENCE</scope>
    <source>
        <strain evidence="19">DF49-4</strain>
    </source>
</reference>
<dbReference type="SUPFAM" id="SSF55811">
    <property type="entry name" value="Nudix"/>
    <property type="match status" value="1"/>
</dbReference>
<evidence type="ECO:0000256" key="14">
    <source>
        <dbReference type="ARBA" id="ARBA00041592"/>
    </source>
</evidence>
<dbReference type="GO" id="GO:0044716">
    <property type="term" value="F:8-oxo-GDP phosphatase activity"/>
    <property type="evidence" value="ECO:0007669"/>
    <property type="project" value="TreeGrafter"/>
</dbReference>
<dbReference type="GO" id="GO:0009228">
    <property type="term" value="P:thiamine biosynthetic process"/>
    <property type="evidence" value="ECO:0007669"/>
    <property type="project" value="UniProtKB-KW"/>
</dbReference>
<dbReference type="Pfam" id="PF00293">
    <property type="entry name" value="NUDIX"/>
    <property type="match status" value="1"/>
</dbReference>
<comment type="catalytic activity">
    <reaction evidence="11">
        <text>8-oxo-GTP + H2O = 8-oxo-GMP + diphosphate + H(+)</text>
        <dbReference type="Rhea" id="RHEA:67616"/>
        <dbReference type="ChEBI" id="CHEBI:15377"/>
        <dbReference type="ChEBI" id="CHEBI:15378"/>
        <dbReference type="ChEBI" id="CHEBI:33019"/>
        <dbReference type="ChEBI" id="CHEBI:143553"/>
        <dbReference type="ChEBI" id="CHEBI:145694"/>
    </reaction>
</comment>
<evidence type="ECO:0000256" key="8">
    <source>
        <dbReference type="ARBA" id="ARBA00022842"/>
    </source>
</evidence>
<evidence type="ECO:0000256" key="16">
    <source>
        <dbReference type="ARBA" id="ARBA00042798"/>
    </source>
</evidence>
<keyword evidence="9" id="KW-0234">DNA repair</keyword>
<dbReference type="GO" id="GO:0006281">
    <property type="term" value="P:DNA repair"/>
    <property type="evidence" value="ECO:0007669"/>
    <property type="project" value="UniProtKB-KW"/>
</dbReference>
<dbReference type="InterPro" id="IPR000086">
    <property type="entry name" value="NUDIX_hydrolase_dom"/>
</dbReference>
<comment type="cofactor">
    <cofactor evidence="1">
        <name>Mg(2+)</name>
        <dbReference type="ChEBI" id="CHEBI:18420"/>
    </cofactor>
</comment>
<dbReference type="PROSITE" id="PS00893">
    <property type="entry name" value="NUDIX_BOX"/>
    <property type="match status" value="1"/>
</dbReference>
<dbReference type="EMBL" id="CP046045">
    <property type="protein sequence ID" value="QGM27334.1"/>
    <property type="molecule type" value="Genomic_DNA"/>
</dbReference>
<comment type="catalytic activity">
    <reaction evidence="10">
        <text>8-oxo-dGTP + H2O = 8-oxo-dGMP + diphosphate + H(+)</text>
        <dbReference type="Rhea" id="RHEA:31575"/>
        <dbReference type="ChEBI" id="CHEBI:15377"/>
        <dbReference type="ChEBI" id="CHEBI:15378"/>
        <dbReference type="ChEBI" id="CHEBI:33019"/>
        <dbReference type="ChEBI" id="CHEBI:63224"/>
        <dbReference type="ChEBI" id="CHEBI:77896"/>
        <dbReference type="EC" id="3.6.1.55"/>
    </reaction>
</comment>
<dbReference type="PROSITE" id="PS51462">
    <property type="entry name" value="NUDIX"/>
    <property type="match status" value="1"/>
</dbReference>
<evidence type="ECO:0000256" key="10">
    <source>
        <dbReference type="ARBA" id="ARBA00035861"/>
    </source>
</evidence>
<dbReference type="GO" id="GO:0044715">
    <property type="term" value="F:8-oxo-dGDP phosphatase activity"/>
    <property type="evidence" value="ECO:0007669"/>
    <property type="project" value="TreeGrafter"/>
</dbReference>
<dbReference type="RefSeq" id="WP_096901851.1">
    <property type="nucleotide sequence ID" value="NZ_AP031566.1"/>
</dbReference>
<dbReference type="PANTHER" id="PTHR47707">
    <property type="entry name" value="8-OXO-DGTP DIPHOSPHATASE"/>
    <property type="match status" value="1"/>
</dbReference>
<evidence type="ECO:0000256" key="6">
    <source>
        <dbReference type="ARBA" id="ARBA00022763"/>
    </source>
</evidence>
<evidence type="ECO:0000259" key="18">
    <source>
        <dbReference type="PROSITE" id="PS51462"/>
    </source>
</evidence>
<dbReference type="InterPro" id="IPR015797">
    <property type="entry name" value="NUDIX_hydrolase-like_dom_sf"/>
</dbReference>
<evidence type="ECO:0000256" key="1">
    <source>
        <dbReference type="ARBA" id="ARBA00001946"/>
    </source>
</evidence>
<keyword evidence="5" id="KW-0479">Metal-binding</keyword>
<dbReference type="Proteomes" id="UP001174419">
    <property type="component" value="Unassembled WGS sequence"/>
</dbReference>
<dbReference type="GO" id="GO:0006260">
    <property type="term" value="P:DNA replication"/>
    <property type="evidence" value="ECO:0007669"/>
    <property type="project" value="UniProtKB-KW"/>
</dbReference>
<dbReference type="AlphaFoldDB" id="A0AAP4HBZ4"/>
<dbReference type="InterPro" id="IPR020084">
    <property type="entry name" value="NUDIX_hydrolase_CS"/>
</dbReference>
<dbReference type="GO" id="GO:0046872">
    <property type="term" value="F:metal ion binding"/>
    <property type="evidence" value="ECO:0007669"/>
    <property type="project" value="UniProtKB-KW"/>
</dbReference>
<dbReference type="SUPFAM" id="SSF51391">
    <property type="entry name" value="Thiamin phosphate synthase"/>
    <property type="match status" value="1"/>
</dbReference>